<evidence type="ECO:0000313" key="6">
    <source>
        <dbReference type="Proteomes" id="UP000326921"/>
    </source>
</evidence>
<feature type="domain" description="PpiC" evidence="4">
    <location>
        <begin position="274"/>
        <end position="372"/>
    </location>
</feature>
<dbReference type="KEGG" id="sphe:GFH32_02505"/>
<dbReference type="PROSITE" id="PS01096">
    <property type="entry name" value="PPIC_PPIASE_1"/>
    <property type="match status" value="1"/>
</dbReference>
<accession>A0A5Q0Q705</accession>
<feature type="domain" description="PpiC" evidence="4">
    <location>
        <begin position="177"/>
        <end position="271"/>
    </location>
</feature>
<dbReference type="Proteomes" id="UP000326921">
    <property type="component" value="Chromosome"/>
</dbReference>
<dbReference type="InterPro" id="IPR050280">
    <property type="entry name" value="OMP_Chaperone_SurA"/>
</dbReference>
<dbReference type="SUPFAM" id="SSF109998">
    <property type="entry name" value="Triger factor/SurA peptide-binding domain-like"/>
    <property type="match status" value="1"/>
</dbReference>
<evidence type="ECO:0000313" key="5">
    <source>
        <dbReference type="EMBL" id="QGA25253.1"/>
    </source>
</evidence>
<dbReference type="Pfam" id="PF13616">
    <property type="entry name" value="Rotamase_3"/>
    <property type="match status" value="1"/>
</dbReference>
<dbReference type="InterPro" id="IPR027304">
    <property type="entry name" value="Trigger_fact/SurA_dom_sf"/>
</dbReference>
<dbReference type="Gene3D" id="3.10.50.40">
    <property type="match status" value="2"/>
</dbReference>
<dbReference type="PANTHER" id="PTHR47637">
    <property type="entry name" value="CHAPERONE SURA"/>
    <property type="match status" value="1"/>
</dbReference>
<keyword evidence="2" id="KW-0697">Rotamase</keyword>
<dbReference type="GO" id="GO:0003755">
    <property type="term" value="F:peptidyl-prolyl cis-trans isomerase activity"/>
    <property type="evidence" value="ECO:0007669"/>
    <property type="project" value="UniProtKB-KW"/>
</dbReference>
<dbReference type="AlphaFoldDB" id="A0A5Q0Q705"/>
<keyword evidence="1 3" id="KW-0732">Signal</keyword>
<dbReference type="PROSITE" id="PS50198">
    <property type="entry name" value="PPIC_PPIASE_2"/>
    <property type="match status" value="2"/>
</dbReference>
<proteinExistence type="predicted"/>
<evidence type="ECO:0000256" key="2">
    <source>
        <dbReference type="PROSITE-ProRule" id="PRU00278"/>
    </source>
</evidence>
<keyword evidence="6" id="KW-1185">Reference proteome</keyword>
<gene>
    <name evidence="5" type="ORF">GFH32_02505</name>
</gene>
<protein>
    <submittedName>
        <fullName evidence="5">Peptidylprolyl isomerase</fullName>
    </submittedName>
</protein>
<organism evidence="5 6">
    <name type="scientific">Sphingobacterium zhuxiongii</name>
    <dbReference type="NCBI Taxonomy" id="2662364"/>
    <lineage>
        <taxon>Bacteria</taxon>
        <taxon>Pseudomonadati</taxon>
        <taxon>Bacteroidota</taxon>
        <taxon>Sphingobacteriia</taxon>
        <taxon>Sphingobacteriales</taxon>
        <taxon>Sphingobacteriaceae</taxon>
        <taxon>Sphingobacterium</taxon>
    </lineage>
</organism>
<name>A0A5Q0Q705_9SPHI</name>
<dbReference type="PANTHER" id="PTHR47637:SF1">
    <property type="entry name" value="CHAPERONE SURA"/>
    <property type="match status" value="1"/>
</dbReference>
<reference evidence="5 6" key="1">
    <citation type="submission" date="2019-10" db="EMBL/GenBank/DDBJ databases">
        <authorList>
            <person name="Dong K."/>
        </authorList>
    </citation>
    <scope>NUCLEOTIDE SEQUENCE [LARGE SCALE GENOMIC DNA]</scope>
    <source>
        <strain evidence="6">dk4302</strain>
    </source>
</reference>
<keyword evidence="2 5" id="KW-0413">Isomerase</keyword>
<dbReference type="InterPro" id="IPR000297">
    <property type="entry name" value="PPIase_PpiC"/>
</dbReference>
<evidence type="ECO:0000256" key="1">
    <source>
        <dbReference type="ARBA" id="ARBA00022729"/>
    </source>
</evidence>
<dbReference type="InterPro" id="IPR046357">
    <property type="entry name" value="PPIase_dom_sf"/>
</dbReference>
<evidence type="ECO:0000259" key="4">
    <source>
        <dbReference type="PROSITE" id="PS50198"/>
    </source>
</evidence>
<sequence length="457" mass="51962">MMKNLLIIITLLLSFCSFGAKAQEKLIDRVVATVGSGIILQSDIDNQYMQYLANGGTPDSDFKCSALQQLIMTKLLAQQAVIDSVEVTESEVDDQLNARMREMVRRAGNQERLEGFLKRSLLQYKEEMRPILSEQLKANKLQGTIVQKITITPQEVKRYFEGLNQDSLPHFNTEVEIGEIVVNPVLTKEEKSVFREKAEGFRKQVIDGTDFGTVARFYSEDGSAPYGGELGFATRDAYVKEFSAMAFRLKEGEVSPVFETQFGFHFLQVLERRGEEVNVRHVLVKTKPTTASLERTKAKIDSIYDKVSSGKLPFHTAATLYSDNKETKFNGGMVINEQSQSRTTLIPVDILEKELFVAIDPLKPGEYSKPFQFTDRTGQLAYKFNYLKTRIPPHKASLDQDFAKIQEAAQEDKTRRKLSEWFEKKTKATFVHVSDDFQQCEELKIWLTPKDNDIAAK</sequence>
<evidence type="ECO:0000256" key="3">
    <source>
        <dbReference type="SAM" id="SignalP"/>
    </source>
</evidence>
<feature type="chain" id="PRO_5025050525" evidence="3">
    <location>
        <begin position="23"/>
        <end position="457"/>
    </location>
</feature>
<dbReference type="SUPFAM" id="SSF54534">
    <property type="entry name" value="FKBP-like"/>
    <property type="match status" value="2"/>
</dbReference>
<dbReference type="Pfam" id="PF13624">
    <property type="entry name" value="SurA_N_3"/>
    <property type="match status" value="1"/>
</dbReference>
<dbReference type="EMBL" id="CP045652">
    <property type="protein sequence ID" value="QGA25253.1"/>
    <property type="molecule type" value="Genomic_DNA"/>
</dbReference>
<feature type="signal peptide" evidence="3">
    <location>
        <begin position="1"/>
        <end position="22"/>
    </location>
</feature>
<dbReference type="Pfam" id="PF00639">
    <property type="entry name" value="Rotamase"/>
    <property type="match status" value="1"/>
</dbReference>
<dbReference type="Gene3D" id="1.10.4030.10">
    <property type="entry name" value="Porin chaperone SurA, peptide-binding domain"/>
    <property type="match status" value="1"/>
</dbReference>
<dbReference type="InterPro" id="IPR023058">
    <property type="entry name" value="PPIase_PpiC_CS"/>
</dbReference>